<dbReference type="Pfam" id="PF06428">
    <property type="entry name" value="Sec2p"/>
    <property type="match status" value="1"/>
</dbReference>
<dbReference type="AlphaFoldDB" id="A0A397G8R3"/>
<dbReference type="OrthoDB" id="5560525at2759"/>
<proteinExistence type="predicted"/>
<feature type="region of interest" description="Disordered" evidence="2">
    <location>
        <begin position="1"/>
        <end position="94"/>
    </location>
</feature>
<feature type="compositionally biased region" description="Polar residues" evidence="2">
    <location>
        <begin position="1"/>
        <end position="45"/>
    </location>
</feature>
<keyword evidence="5" id="KW-1185">Reference proteome</keyword>
<protein>
    <recommendedName>
        <fullName evidence="3">GDP/GTP exchange factor Sec2 N-terminal domain-containing protein</fullName>
    </recommendedName>
</protein>
<dbReference type="Proteomes" id="UP000266861">
    <property type="component" value="Unassembled WGS sequence"/>
</dbReference>
<keyword evidence="1" id="KW-0175">Coiled coil</keyword>
<evidence type="ECO:0000256" key="1">
    <source>
        <dbReference type="ARBA" id="ARBA00023054"/>
    </source>
</evidence>
<name>A0A397G8R3_9GLOM</name>
<dbReference type="CDD" id="cd21044">
    <property type="entry name" value="Rab11BD_RAB3IP_like"/>
    <property type="match status" value="1"/>
</dbReference>
<dbReference type="PANTHER" id="PTHR14430:SF0">
    <property type="entry name" value="SEC2P DOMAIN-CONTAINING PROTEIN"/>
    <property type="match status" value="1"/>
</dbReference>
<feature type="domain" description="GDP/GTP exchange factor Sec2 N-terminal" evidence="3">
    <location>
        <begin position="144"/>
        <end position="282"/>
    </location>
</feature>
<evidence type="ECO:0000313" key="5">
    <source>
        <dbReference type="Proteomes" id="UP000266861"/>
    </source>
</evidence>
<organism evidence="4 5">
    <name type="scientific">Diversispora epigaea</name>
    <dbReference type="NCBI Taxonomy" id="1348612"/>
    <lineage>
        <taxon>Eukaryota</taxon>
        <taxon>Fungi</taxon>
        <taxon>Fungi incertae sedis</taxon>
        <taxon>Mucoromycota</taxon>
        <taxon>Glomeromycotina</taxon>
        <taxon>Glomeromycetes</taxon>
        <taxon>Diversisporales</taxon>
        <taxon>Diversisporaceae</taxon>
        <taxon>Diversispora</taxon>
    </lineage>
</organism>
<comment type="caution">
    <text evidence="4">The sequence shown here is derived from an EMBL/GenBank/DDBJ whole genome shotgun (WGS) entry which is preliminary data.</text>
</comment>
<dbReference type="SUPFAM" id="SSF144284">
    <property type="entry name" value="Sec2 N-terminal region"/>
    <property type="match status" value="1"/>
</dbReference>
<dbReference type="STRING" id="1348612.A0A397G8R3"/>
<dbReference type="InterPro" id="IPR009449">
    <property type="entry name" value="Sec2_N"/>
</dbReference>
<feature type="compositionally biased region" description="Low complexity" evidence="2">
    <location>
        <begin position="46"/>
        <end position="57"/>
    </location>
</feature>
<dbReference type="EMBL" id="PQFF01000519">
    <property type="protein sequence ID" value="RHZ46294.1"/>
    <property type="molecule type" value="Genomic_DNA"/>
</dbReference>
<feature type="region of interest" description="Disordered" evidence="2">
    <location>
        <begin position="279"/>
        <end position="300"/>
    </location>
</feature>
<evidence type="ECO:0000313" key="4">
    <source>
        <dbReference type="EMBL" id="RHZ46294.1"/>
    </source>
</evidence>
<dbReference type="GO" id="GO:0051286">
    <property type="term" value="C:cell tip"/>
    <property type="evidence" value="ECO:0007669"/>
    <property type="project" value="TreeGrafter"/>
</dbReference>
<dbReference type="GO" id="GO:0070319">
    <property type="term" value="C:Golgi to plasma membrane transport vesicle"/>
    <property type="evidence" value="ECO:0007669"/>
    <property type="project" value="TreeGrafter"/>
</dbReference>
<evidence type="ECO:0000256" key="2">
    <source>
        <dbReference type="SAM" id="MobiDB-lite"/>
    </source>
</evidence>
<gene>
    <name evidence="4" type="ORF">Glove_627g25</name>
</gene>
<sequence length="610" mass="69332">MTETESPSNPVKNGTEFSTTDFGKMYSSSQYIEKVNESSIPQNDINSSNTNTSSQTQPSDWHDNDSKEKIEQSSQNSQFKTSDEISVEQPKQIEVNDIEIEDNIDDCHCQKISVMPGTAACIKCDRVIPILVDLNRKRLQLLDDLEEANIRKKEGFEKVERQNDEIENLGKRIMELEDQLDSKVDEFSSLQDDMNTLNEKYVKVIDRVAELQHSKDMVESELEELSRSLFEQANGMVASEAKQRHELEIQQKILEKQLLETQERLSAESMQLKELREKMEQLGQEQPQAESKRSSSSDPSFRASIDFAELFGLRERSPEAAANLPGPTGEDGMGIDTELLAEFKEFVESSMNVRLQRIHTIPFMKHCLEEDVDPCMRFGNNPRVSSRKIIDAIVANTCFIEEAPPGAEKELALNPNSPIRNTAARPALWDRIAGNPTYPKTGCQCCGRPGPLPFQYRITNLDDWSLIDRYCRDRLVAVCEFYVFIRNVRSSFYSNRVTSDLYSECLRLRLQMFYARLGALPSMLNTLGIKGTELASARKPTYMLENPTIINREEPFSVNMTNEPEEIITVSSSLKEYNSNINQQNTPPEVVIIEPSRPNSSTNIEIENTG</sequence>
<dbReference type="GO" id="GO:0006887">
    <property type="term" value="P:exocytosis"/>
    <property type="evidence" value="ECO:0007669"/>
    <property type="project" value="TreeGrafter"/>
</dbReference>
<dbReference type="Pfam" id="PF25555">
    <property type="entry name" value="RAB3A-like_C"/>
    <property type="match status" value="1"/>
</dbReference>
<feature type="compositionally biased region" description="Basic and acidic residues" evidence="2">
    <location>
        <begin position="60"/>
        <end position="71"/>
    </location>
</feature>
<evidence type="ECO:0000259" key="3">
    <source>
        <dbReference type="Pfam" id="PF06428"/>
    </source>
</evidence>
<dbReference type="PANTHER" id="PTHR14430">
    <property type="entry name" value="RABIN3-RELATED"/>
    <property type="match status" value="1"/>
</dbReference>
<reference evidence="4 5" key="1">
    <citation type="submission" date="2018-08" db="EMBL/GenBank/DDBJ databases">
        <title>Genome and evolution of the arbuscular mycorrhizal fungus Diversispora epigaea (formerly Glomus versiforme) and its bacterial endosymbionts.</title>
        <authorList>
            <person name="Sun X."/>
            <person name="Fei Z."/>
            <person name="Harrison M."/>
        </authorList>
    </citation>
    <scope>NUCLEOTIDE SEQUENCE [LARGE SCALE GENOMIC DNA]</scope>
    <source>
        <strain evidence="4 5">IT104</strain>
    </source>
</reference>
<dbReference type="InterPro" id="IPR040351">
    <property type="entry name" value="RAB3IL/RAB3IP/Sec2"/>
</dbReference>
<dbReference type="Gene3D" id="6.10.140.910">
    <property type="match status" value="1"/>
</dbReference>
<dbReference type="GO" id="GO:0005085">
    <property type="term" value="F:guanyl-nucleotide exchange factor activity"/>
    <property type="evidence" value="ECO:0007669"/>
    <property type="project" value="InterPro"/>
</dbReference>
<accession>A0A397G8R3</accession>